<dbReference type="AlphaFoldDB" id="A0A1M5QNT2"/>
<name>A0A1M5QNT2_9FIRM</name>
<sequence>MRLNKRNLGMPLFCIWLIMTGLVQLVSVPIPALGTILALLAIASGALILLDR</sequence>
<evidence type="ECO:0000313" key="2">
    <source>
        <dbReference type="EMBL" id="SHH15745.1"/>
    </source>
</evidence>
<proteinExistence type="predicted"/>
<feature type="transmembrane region" description="Helical" evidence="1">
    <location>
        <begin position="7"/>
        <end position="26"/>
    </location>
</feature>
<keyword evidence="1" id="KW-0472">Membrane</keyword>
<organism evidence="2 3">
    <name type="scientific">Desulfosporosinus lacus DSM 15449</name>
    <dbReference type="NCBI Taxonomy" id="1121420"/>
    <lineage>
        <taxon>Bacteria</taxon>
        <taxon>Bacillati</taxon>
        <taxon>Bacillota</taxon>
        <taxon>Clostridia</taxon>
        <taxon>Eubacteriales</taxon>
        <taxon>Desulfitobacteriaceae</taxon>
        <taxon>Desulfosporosinus</taxon>
    </lineage>
</organism>
<dbReference type="Proteomes" id="UP000183954">
    <property type="component" value="Unassembled WGS sequence"/>
</dbReference>
<keyword evidence="3" id="KW-1185">Reference proteome</keyword>
<keyword evidence="1" id="KW-1133">Transmembrane helix</keyword>
<evidence type="ECO:0000313" key="3">
    <source>
        <dbReference type="Proteomes" id="UP000183954"/>
    </source>
</evidence>
<dbReference type="RefSeq" id="WP_159436885.1">
    <property type="nucleotide sequence ID" value="NZ_FQXJ01000003.1"/>
</dbReference>
<keyword evidence="1" id="KW-0812">Transmembrane</keyword>
<gene>
    <name evidence="2" type="ORF">SAMN02746098_00319</name>
</gene>
<protein>
    <submittedName>
        <fullName evidence="2">Uncharacterized protein</fullName>
    </submittedName>
</protein>
<reference evidence="3" key="1">
    <citation type="submission" date="2016-11" db="EMBL/GenBank/DDBJ databases">
        <authorList>
            <person name="Varghese N."/>
            <person name="Submissions S."/>
        </authorList>
    </citation>
    <scope>NUCLEOTIDE SEQUENCE [LARGE SCALE GENOMIC DNA]</scope>
    <source>
        <strain evidence="3">DSM 15449</strain>
    </source>
</reference>
<feature type="transmembrane region" description="Helical" evidence="1">
    <location>
        <begin position="32"/>
        <end position="50"/>
    </location>
</feature>
<accession>A0A1M5QNT2</accession>
<dbReference type="EMBL" id="FQXJ01000003">
    <property type="protein sequence ID" value="SHH15745.1"/>
    <property type="molecule type" value="Genomic_DNA"/>
</dbReference>
<evidence type="ECO:0000256" key="1">
    <source>
        <dbReference type="SAM" id="Phobius"/>
    </source>
</evidence>